<feature type="compositionally biased region" description="Basic and acidic residues" evidence="1">
    <location>
        <begin position="525"/>
        <end position="536"/>
    </location>
</feature>
<gene>
    <name evidence="3" type="ORF">TRIVIDRAFT_222990</name>
</gene>
<sequence>MPLTSPANSNKTVNHKLTQPSGEIDMASAADIYNDDLNIAHAVLLKNQQQFIIRSIFSWLPVLSVGRHLLTLPLFCTIILFQLAILAVVKNGLVRNSCRRMAKTKPTSLDGRSQKLSKPAWKPKDQAGPSLKPASPPKTNPWNRRPTPAASDHQDSTKSVPLATEEFPQLSSSGGATGTAAGEKAEVETQTQTEADTETEVQASPLCDESKSSSSTTESQSEESRSGVSRLSTPTRLILEEAADQAAKILWRHPFGSNVYLYVESSVFQLHRDILTRRSGWFRNKLPPPNQDGSPIEIHLPHAIGAVQPCLFFMYTKNLDICERDVNQPLNFIHLPRCVLAYCAAVNFQIPAMASRILSILEDTTKDVSKYLNTYYIYKEMDCKTSRSIAAHFINSLDILYSEPLFELMKPMRHALAGLLDALLPSLLRQPYFPELLSMPSWKRWSAAIAADQVEYRSAIGHYRSPTESILPSELELEALFDRVLGQYDRCHINKYNGGSPSREDPRGGTPEDPEGQDKATTGEFWKKKDDDNKEYNEEESTLVYQAPSVVGSTGSDTGTWNSFGTDGVEAEPEKPSTASAGVHDTCTRSRTNSGAGAGQSMRGKKTKR</sequence>
<proteinExistence type="predicted"/>
<dbReference type="Proteomes" id="UP000007115">
    <property type="component" value="Unassembled WGS sequence"/>
</dbReference>
<dbReference type="GeneID" id="25791728"/>
<dbReference type="PROSITE" id="PS50097">
    <property type="entry name" value="BTB"/>
    <property type="match status" value="1"/>
</dbReference>
<dbReference type="VEuPathDB" id="FungiDB:TRIVIDRAFT_222990"/>
<dbReference type="Pfam" id="PF00651">
    <property type="entry name" value="BTB"/>
    <property type="match status" value="1"/>
</dbReference>
<dbReference type="CDD" id="cd18186">
    <property type="entry name" value="BTB_POZ_ZBTB_KLHL-like"/>
    <property type="match status" value="1"/>
</dbReference>
<dbReference type="HOGENOM" id="CLU_468552_0_0_1"/>
<dbReference type="InterPro" id="IPR000210">
    <property type="entry name" value="BTB/POZ_dom"/>
</dbReference>
<evidence type="ECO:0000256" key="1">
    <source>
        <dbReference type="SAM" id="MobiDB-lite"/>
    </source>
</evidence>
<keyword evidence="4" id="KW-1185">Reference proteome</keyword>
<feature type="domain" description="BTB" evidence="2">
    <location>
        <begin position="257"/>
        <end position="323"/>
    </location>
</feature>
<protein>
    <recommendedName>
        <fullName evidence="2">BTB domain-containing protein</fullName>
    </recommendedName>
</protein>
<feature type="region of interest" description="Disordered" evidence="1">
    <location>
        <begin position="495"/>
        <end position="609"/>
    </location>
</feature>
<dbReference type="STRING" id="413071.G9MVP7"/>
<accession>G9MVP7</accession>
<dbReference type="AlphaFoldDB" id="G9MVP7"/>
<dbReference type="OrthoDB" id="4845755at2759"/>
<feature type="region of interest" description="Disordered" evidence="1">
    <location>
        <begin position="102"/>
        <end position="231"/>
    </location>
</feature>
<feature type="compositionally biased region" description="Polar residues" evidence="1">
    <location>
        <begin position="551"/>
        <end position="565"/>
    </location>
</feature>
<evidence type="ECO:0000313" key="3">
    <source>
        <dbReference type="EMBL" id="EHK21544.1"/>
    </source>
</evidence>
<evidence type="ECO:0000313" key="4">
    <source>
        <dbReference type="Proteomes" id="UP000007115"/>
    </source>
</evidence>
<dbReference type="SUPFAM" id="SSF54695">
    <property type="entry name" value="POZ domain"/>
    <property type="match status" value="1"/>
</dbReference>
<evidence type="ECO:0000259" key="2">
    <source>
        <dbReference type="PROSITE" id="PS50097"/>
    </source>
</evidence>
<dbReference type="RefSeq" id="XP_013955738.1">
    <property type="nucleotide sequence ID" value="XM_014100263.1"/>
</dbReference>
<organism evidence="3 4">
    <name type="scientific">Hypocrea virens (strain Gv29-8 / FGSC 10586)</name>
    <name type="common">Gliocladium virens</name>
    <name type="synonym">Trichoderma virens</name>
    <dbReference type="NCBI Taxonomy" id="413071"/>
    <lineage>
        <taxon>Eukaryota</taxon>
        <taxon>Fungi</taxon>
        <taxon>Dikarya</taxon>
        <taxon>Ascomycota</taxon>
        <taxon>Pezizomycotina</taxon>
        <taxon>Sordariomycetes</taxon>
        <taxon>Hypocreomycetidae</taxon>
        <taxon>Hypocreales</taxon>
        <taxon>Hypocreaceae</taxon>
        <taxon>Trichoderma</taxon>
    </lineage>
</organism>
<name>G9MVP7_HYPVG</name>
<feature type="compositionally biased region" description="Polar residues" evidence="1">
    <location>
        <begin position="105"/>
        <end position="116"/>
    </location>
</feature>
<feature type="compositionally biased region" description="Low complexity" evidence="1">
    <location>
        <begin position="171"/>
        <end position="194"/>
    </location>
</feature>
<comment type="caution">
    <text evidence="3">The sequence shown here is derived from an EMBL/GenBank/DDBJ whole genome shotgun (WGS) entry which is preliminary data.</text>
</comment>
<dbReference type="InParanoid" id="G9MVP7"/>
<reference evidence="3 4" key="1">
    <citation type="journal article" date="2011" name="Genome Biol.">
        <title>Comparative genome sequence analysis underscores mycoparasitism as the ancestral life style of Trichoderma.</title>
        <authorList>
            <person name="Kubicek C.P."/>
            <person name="Herrera-Estrella A."/>
            <person name="Seidl-Seiboth V."/>
            <person name="Martinez D.A."/>
            <person name="Druzhinina I.S."/>
            <person name="Thon M."/>
            <person name="Zeilinger S."/>
            <person name="Casas-Flores S."/>
            <person name="Horwitz B.A."/>
            <person name="Mukherjee P.K."/>
            <person name="Mukherjee M."/>
            <person name="Kredics L."/>
            <person name="Alcaraz L.D."/>
            <person name="Aerts A."/>
            <person name="Antal Z."/>
            <person name="Atanasova L."/>
            <person name="Cervantes-Badillo M.G."/>
            <person name="Challacombe J."/>
            <person name="Chertkov O."/>
            <person name="McCluskey K."/>
            <person name="Coulpier F."/>
            <person name="Deshpande N."/>
            <person name="von Doehren H."/>
            <person name="Ebbole D.J."/>
            <person name="Esquivel-Naranjo E.U."/>
            <person name="Fekete E."/>
            <person name="Flipphi M."/>
            <person name="Glaser F."/>
            <person name="Gomez-Rodriguez E.Y."/>
            <person name="Gruber S."/>
            <person name="Han C."/>
            <person name="Henrissat B."/>
            <person name="Hermosa R."/>
            <person name="Hernandez-Onate M."/>
            <person name="Karaffa L."/>
            <person name="Kosti I."/>
            <person name="Le Crom S."/>
            <person name="Lindquist E."/>
            <person name="Lucas S."/>
            <person name="Luebeck M."/>
            <person name="Luebeck P.S."/>
            <person name="Margeot A."/>
            <person name="Metz B."/>
            <person name="Misra M."/>
            <person name="Nevalainen H."/>
            <person name="Omann M."/>
            <person name="Packer N."/>
            <person name="Perrone G."/>
            <person name="Uresti-Rivera E.E."/>
            <person name="Salamov A."/>
            <person name="Schmoll M."/>
            <person name="Seiboth B."/>
            <person name="Shapiro H."/>
            <person name="Sukno S."/>
            <person name="Tamayo-Ramos J.A."/>
            <person name="Tisch D."/>
            <person name="Wiest A."/>
            <person name="Wilkinson H.H."/>
            <person name="Zhang M."/>
            <person name="Coutinho P.M."/>
            <person name="Kenerley C.M."/>
            <person name="Monte E."/>
            <person name="Baker S.E."/>
            <person name="Grigoriev I.V."/>
        </authorList>
    </citation>
    <scope>NUCLEOTIDE SEQUENCE [LARGE SCALE GENOMIC DNA]</scope>
    <source>
        <strain evidence="4">Gv29-8 / FGSC 10586</strain>
    </source>
</reference>
<dbReference type="OMA" id="EPLFELM"/>
<dbReference type="InterPro" id="IPR011333">
    <property type="entry name" value="SKP1/BTB/POZ_sf"/>
</dbReference>
<dbReference type="Gene3D" id="3.30.710.10">
    <property type="entry name" value="Potassium Channel Kv1.1, Chain A"/>
    <property type="match status" value="1"/>
</dbReference>
<dbReference type="EMBL" id="ABDF02000070">
    <property type="protein sequence ID" value="EHK21544.1"/>
    <property type="molecule type" value="Genomic_DNA"/>
</dbReference>
<dbReference type="eggNOG" id="ENOG502RA8F">
    <property type="taxonomic scope" value="Eukaryota"/>
</dbReference>